<keyword evidence="1" id="KW-0472">Membrane</keyword>
<proteinExistence type="predicted"/>
<organism evidence="2">
    <name type="scientific">marine sediment metagenome</name>
    <dbReference type="NCBI Taxonomy" id="412755"/>
    <lineage>
        <taxon>unclassified sequences</taxon>
        <taxon>metagenomes</taxon>
        <taxon>ecological metagenomes</taxon>
    </lineage>
</organism>
<sequence>MDFSNIFAFLILFPHFVVMLLAVISFSVSISMVVLHKPKNWLLLHKFFASLGLFTSIIGLILLRDLVLGILHGILGLVSIILFAVVIVIGLVAIYKKGKNVIKIHIWLSRIIYILTLFLIVLGIMTFLFF</sequence>
<feature type="transmembrane region" description="Helical" evidence="1">
    <location>
        <begin position="107"/>
        <end position="129"/>
    </location>
</feature>
<name>X1L068_9ZZZZ</name>
<evidence type="ECO:0000313" key="2">
    <source>
        <dbReference type="EMBL" id="GAH99290.1"/>
    </source>
</evidence>
<dbReference type="Gene3D" id="1.20.120.1770">
    <property type="match status" value="1"/>
</dbReference>
<evidence type="ECO:0000256" key="1">
    <source>
        <dbReference type="SAM" id="Phobius"/>
    </source>
</evidence>
<comment type="caution">
    <text evidence="2">The sequence shown here is derived from an EMBL/GenBank/DDBJ whole genome shotgun (WGS) entry which is preliminary data.</text>
</comment>
<dbReference type="AlphaFoldDB" id="X1L068"/>
<keyword evidence="1" id="KW-0812">Transmembrane</keyword>
<feature type="transmembrane region" description="Helical" evidence="1">
    <location>
        <begin position="6"/>
        <end position="35"/>
    </location>
</feature>
<keyword evidence="1" id="KW-1133">Transmembrane helix</keyword>
<gene>
    <name evidence="2" type="ORF">S03H2_69674</name>
</gene>
<feature type="transmembrane region" description="Helical" evidence="1">
    <location>
        <begin position="70"/>
        <end position="95"/>
    </location>
</feature>
<accession>X1L068</accession>
<reference evidence="2" key="1">
    <citation type="journal article" date="2014" name="Front. Microbiol.">
        <title>High frequency of phylogenetically diverse reductive dehalogenase-homologous genes in deep subseafloor sedimentary metagenomes.</title>
        <authorList>
            <person name="Kawai M."/>
            <person name="Futagami T."/>
            <person name="Toyoda A."/>
            <person name="Takaki Y."/>
            <person name="Nishi S."/>
            <person name="Hori S."/>
            <person name="Arai W."/>
            <person name="Tsubouchi T."/>
            <person name="Morono Y."/>
            <person name="Uchiyama I."/>
            <person name="Ito T."/>
            <person name="Fujiyama A."/>
            <person name="Inagaki F."/>
            <person name="Takami H."/>
        </authorList>
    </citation>
    <scope>NUCLEOTIDE SEQUENCE</scope>
    <source>
        <strain evidence="2">Expedition CK06-06</strain>
    </source>
</reference>
<protein>
    <submittedName>
        <fullName evidence="2">Uncharacterized protein</fullName>
    </submittedName>
</protein>
<feature type="transmembrane region" description="Helical" evidence="1">
    <location>
        <begin position="47"/>
        <end position="64"/>
    </location>
</feature>
<dbReference type="EMBL" id="BARU01046096">
    <property type="protein sequence ID" value="GAH99290.1"/>
    <property type="molecule type" value="Genomic_DNA"/>
</dbReference>